<keyword evidence="3" id="KW-1185">Reference proteome</keyword>
<evidence type="ECO:0000313" key="2">
    <source>
        <dbReference type="EMBL" id="XBS19486.1"/>
    </source>
</evidence>
<accession>A0AAU7NR73</accession>
<name>A0AAU7NR73_9GAMM</name>
<organism evidence="2 3">
    <name type="scientific">Methylomarinum roseum</name>
    <dbReference type="NCBI Taxonomy" id="3067653"/>
    <lineage>
        <taxon>Bacteria</taxon>
        <taxon>Pseudomonadati</taxon>
        <taxon>Pseudomonadota</taxon>
        <taxon>Gammaproteobacteria</taxon>
        <taxon>Methylococcales</taxon>
        <taxon>Methylococcaceae</taxon>
        <taxon>Methylomarinum</taxon>
    </lineage>
</organism>
<dbReference type="EMBL" id="CP157743">
    <property type="protein sequence ID" value="XBS19486.1"/>
    <property type="molecule type" value="Genomic_DNA"/>
</dbReference>
<gene>
    <name evidence="2" type="ORF">Q9L42_014100</name>
</gene>
<dbReference type="Proteomes" id="UP001225378">
    <property type="component" value="Chromosome"/>
</dbReference>
<dbReference type="Pfam" id="PF20125">
    <property type="entry name" value="DUF6515"/>
    <property type="match status" value="1"/>
</dbReference>
<evidence type="ECO:0000256" key="1">
    <source>
        <dbReference type="SAM" id="MobiDB-lite"/>
    </source>
</evidence>
<dbReference type="KEGG" id="mech:Q9L42_014100"/>
<dbReference type="InterPro" id="IPR045398">
    <property type="entry name" value="DUF6515"/>
</dbReference>
<protein>
    <submittedName>
        <fullName evidence="2">DUF6515 family protein</fullName>
    </submittedName>
</protein>
<feature type="region of interest" description="Disordered" evidence="1">
    <location>
        <begin position="30"/>
        <end position="97"/>
    </location>
</feature>
<evidence type="ECO:0000313" key="3">
    <source>
        <dbReference type="Proteomes" id="UP001225378"/>
    </source>
</evidence>
<dbReference type="AlphaFoldDB" id="A0AAU7NR73"/>
<dbReference type="RefSeq" id="WP_349431277.1">
    <property type="nucleotide sequence ID" value="NZ_CP157743.1"/>
</dbReference>
<proteinExistence type="predicted"/>
<feature type="compositionally biased region" description="Polar residues" evidence="1">
    <location>
        <begin position="43"/>
        <end position="79"/>
    </location>
</feature>
<sequence>MMKVLIKAVLGVVLLLFTLNSVVADDRPRFRTDRSSKSHRSTPRSTHQSRPGPQRASPQQRFKTIPRTQRISPQPSHRPQPSYRAVKPRRVPPAHSSSRFRHEYYRPGYHTRYLPHGYKRLWIGGLQYFFYDGFFYRPYRDQYRVVDAPIGAIVLSLPRLHFSLFFNGIEYFLAGDTYYRRHPNGYIVVPNPGFRDAWR</sequence>
<reference evidence="2 3" key="1">
    <citation type="journal article" date="2024" name="Microbiology">
        <title>Methylomarinum rosea sp. nov., a novel halophilic methanotrophic bacterium from the hypersaline Lake Elton.</title>
        <authorList>
            <person name="Suleimanov R.Z."/>
            <person name="Oshkin I.Y."/>
            <person name="Danilova O.V."/>
            <person name="Suzina N.E."/>
            <person name="Dedysh S.N."/>
        </authorList>
    </citation>
    <scope>NUCLEOTIDE SEQUENCE [LARGE SCALE GENOMIC DNA]</scope>
    <source>
        <strain evidence="2 3">Ch1-1</strain>
    </source>
</reference>